<proteinExistence type="predicted"/>
<dbReference type="EMBL" id="JADOBH010000006">
    <property type="protein sequence ID" value="MBF7958115.1"/>
    <property type="molecule type" value="Genomic_DNA"/>
</dbReference>
<feature type="domain" description="ABC-2 type transporter transmembrane" evidence="7">
    <location>
        <begin position="43"/>
        <end position="378"/>
    </location>
</feature>
<sequence length="394" mass="43735">MEGEVKPVKAPRSERIKAAWRCFSRAFTRETRHAFRKPVIHWLCWIFPLLLFGLISSNFSEGTLLDLPVSVVDNDHSSLSKTLTRKLDAGSHAHVQAFAGGLPEAEYRLRTAQDYALLYIPDDFEADVLAGKQPSAVLYYNALFYGAGLYSTQDFSGLITELNTSYRSIIATKIGKTLPSLASVDVSYGSLFNASGSYIYYQQFAATIHLLQLFTVTCMIYVMARSQALLSAPSFTLALLGKLAPYTLCFTTLLMVEIAMLVGFFDARVSGNPLYMLVIGFFYVIAAQSLGLLLFTFTKTTITAYTMMGIFVSIALTFSGMAIPVLSMPLPARIISGIEPLSYALAAMFDVFLREVSVRGILMVCCILLIYPLLTSLLVRKRLYMRMKQQEPGQ</sequence>
<dbReference type="Gene3D" id="3.40.1710.10">
    <property type="entry name" value="abc type-2 transporter like domain"/>
    <property type="match status" value="1"/>
</dbReference>
<keyword evidence="4 6" id="KW-1133">Transmembrane helix</keyword>
<dbReference type="InterPro" id="IPR013525">
    <property type="entry name" value="ABC2_TM"/>
</dbReference>
<evidence type="ECO:0000313" key="8">
    <source>
        <dbReference type="EMBL" id="MBF7958115.1"/>
    </source>
</evidence>
<keyword evidence="2" id="KW-1003">Cell membrane</keyword>
<organism evidence="8 9">
    <name type="scientific">Rahnella victoriana</name>
    <dbReference type="NCBI Taxonomy" id="1510570"/>
    <lineage>
        <taxon>Bacteria</taxon>
        <taxon>Pseudomonadati</taxon>
        <taxon>Pseudomonadota</taxon>
        <taxon>Gammaproteobacteria</taxon>
        <taxon>Enterobacterales</taxon>
        <taxon>Yersiniaceae</taxon>
        <taxon>Rahnella</taxon>
    </lineage>
</organism>
<keyword evidence="3 6" id="KW-0812">Transmembrane</keyword>
<gene>
    <name evidence="8" type="ORF">IV431_21405</name>
</gene>
<comment type="subcellular location">
    <subcellularLocation>
        <location evidence="1">Cell membrane</location>
        <topology evidence="1">Multi-pass membrane protein</topology>
    </subcellularLocation>
</comment>
<feature type="transmembrane region" description="Helical" evidence="6">
    <location>
        <begin position="274"/>
        <end position="295"/>
    </location>
</feature>
<reference evidence="8 9" key="1">
    <citation type="submission" date="2020-11" db="EMBL/GenBank/DDBJ databases">
        <title>Taxonomic investigation of Rahnella spp.</title>
        <authorList>
            <person name="Lee S.D."/>
        </authorList>
    </citation>
    <scope>NUCLEOTIDE SEQUENCE [LARGE SCALE GENOMIC DNA]</scope>
    <source>
        <strain evidence="8 9">SAP-10</strain>
    </source>
</reference>
<protein>
    <submittedName>
        <fullName evidence="8">ABC transporter permease</fullName>
    </submittedName>
</protein>
<keyword evidence="5 6" id="KW-0472">Membrane</keyword>
<name>A0ABS0DW52_9GAMM</name>
<dbReference type="PANTHER" id="PTHR30294">
    <property type="entry name" value="MEMBRANE COMPONENT OF ABC TRANSPORTER YHHJ-RELATED"/>
    <property type="match status" value="1"/>
</dbReference>
<accession>A0ABS0DW52</accession>
<feature type="transmembrane region" description="Helical" evidence="6">
    <location>
        <begin position="358"/>
        <end position="379"/>
    </location>
</feature>
<dbReference type="RefSeq" id="WP_195818098.1">
    <property type="nucleotide sequence ID" value="NZ_CBCSED010000012.1"/>
</dbReference>
<evidence type="ECO:0000256" key="1">
    <source>
        <dbReference type="ARBA" id="ARBA00004651"/>
    </source>
</evidence>
<dbReference type="PANTHER" id="PTHR30294:SF47">
    <property type="entry name" value="INNER MEMBRANE TRANSPORT PERMEASE YHHJ"/>
    <property type="match status" value="1"/>
</dbReference>
<evidence type="ECO:0000256" key="2">
    <source>
        <dbReference type="ARBA" id="ARBA00022475"/>
    </source>
</evidence>
<dbReference type="Proteomes" id="UP000600307">
    <property type="component" value="Unassembled WGS sequence"/>
</dbReference>
<dbReference type="InterPro" id="IPR051449">
    <property type="entry name" value="ABC-2_transporter_component"/>
</dbReference>
<feature type="transmembrane region" description="Helical" evidence="6">
    <location>
        <begin position="243"/>
        <end position="262"/>
    </location>
</feature>
<keyword evidence="9" id="KW-1185">Reference proteome</keyword>
<dbReference type="Pfam" id="PF12698">
    <property type="entry name" value="ABC2_membrane_3"/>
    <property type="match status" value="1"/>
</dbReference>
<evidence type="ECO:0000313" key="9">
    <source>
        <dbReference type="Proteomes" id="UP000600307"/>
    </source>
</evidence>
<feature type="transmembrane region" description="Helical" evidence="6">
    <location>
        <begin position="302"/>
        <end position="323"/>
    </location>
</feature>
<evidence type="ECO:0000256" key="4">
    <source>
        <dbReference type="ARBA" id="ARBA00022989"/>
    </source>
</evidence>
<feature type="transmembrane region" description="Helical" evidence="6">
    <location>
        <begin position="199"/>
        <end position="222"/>
    </location>
</feature>
<evidence type="ECO:0000256" key="6">
    <source>
        <dbReference type="SAM" id="Phobius"/>
    </source>
</evidence>
<evidence type="ECO:0000256" key="3">
    <source>
        <dbReference type="ARBA" id="ARBA00022692"/>
    </source>
</evidence>
<feature type="transmembrane region" description="Helical" evidence="6">
    <location>
        <begin position="39"/>
        <end position="59"/>
    </location>
</feature>
<comment type="caution">
    <text evidence="8">The sequence shown here is derived from an EMBL/GenBank/DDBJ whole genome shotgun (WGS) entry which is preliminary data.</text>
</comment>
<evidence type="ECO:0000256" key="5">
    <source>
        <dbReference type="ARBA" id="ARBA00023136"/>
    </source>
</evidence>
<evidence type="ECO:0000259" key="7">
    <source>
        <dbReference type="Pfam" id="PF12698"/>
    </source>
</evidence>